<accession>A0ABT2ZLP4</accession>
<gene>
    <name evidence="3" type="ORF">OEZ71_07070</name>
</gene>
<dbReference type="InterPro" id="IPR036938">
    <property type="entry name" value="PAP2/HPO_sf"/>
</dbReference>
<feature type="transmembrane region" description="Helical" evidence="1">
    <location>
        <begin position="153"/>
        <end position="170"/>
    </location>
</feature>
<evidence type="ECO:0000313" key="3">
    <source>
        <dbReference type="EMBL" id="MCV2872054.1"/>
    </source>
</evidence>
<keyword evidence="1" id="KW-0812">Transmembrane</keyword>
<feature type="transmembrane region" description="Helical" evidence="1">
    <location>
        <begin position="59"/>
        <end position="80"/>
    </location>
</feature>
<feature type="transmembrane region" description="Helical" evidence="1">
    <location>
        <begin position="208"/>
        <end position="227"/>
    </location>
</feature>
<evidence type="ECO:0000256" key="1">
    <source>
        <dbReference type="SAM" id="Phobius"/>
    </source>
</evidence>
<dbReference type="RefSeq" id="WP_263739252.1">
    <property type="nucleotide sequence ID" value="NZ_JAOWKZ010000002.1"/>
</dbReference>
<feature type="transmembrane region" description="Helical" evidence="1">
    <location>
        <begin position="177"/>
        <end position="196"/>
    </location>
</feature>
<dbReference type="Proteomes" id="UP001652564">
    <property type="component" value="Unassembled WGS sequence"/>
</dbReference>
<keyword evidence="1" id="KW-1133">Transmembrane helix</keyword>
<dbReference type="SUPFAM" id="SSF48317">
    <property type="entry name" value="Acid phosphatase/Vanadium-dependent haloperoxidase"/>
    <property type="match status" value="1"/>
</dbReference>
<proteinExistence type="predicted"/>
<evidence type="ECO:0000259" key="2">
    <source>
        <dbReference type="Pfam" id="PF01569"/>
    </source>
</evidence>
<dbReference type="Pfam" id="PF01569">
    <property type="entry name" value="PAP2"/>
    <property type="match status" value="1"/>
</dbReference>
<sequence>MPGIDHRKAAIGLAGAFLMAVAVFALWPGIDLAVSAAFFREGEGFWLGRVESVQALRHFIWNLSIAAVLLSLVALGLAAIRRPLPDFGARPAGFVFLLYLLGPVLLVNALLKNHWGRARPADTTEFGGTLTFTPPWLPSDQCASNCSFVSGEGSAAVALAITFLLLVPLLRRVLPDLLFRAYVVLAVFLPAAGLALRVMTGRHFLSDTVFAVLFVLAIALGLHRWLLTERR</sequence>
<comment type="caution">
    <text evidence="3">The sequence shown here is derived from an EMBL/GenBank/DDBJ whole genome shotgun (WGS) entry which is preliminary data.</text>
</comment>
<protein>
    <submittedName>
        <fullName evidence="3">Phosphatase PAP2 family protein</fullName>
    </submittedName>
</protein>
<reference evidence="3 4" key="1">
    <citation type="submission" date="2022-10" db="EMBL/GenBank/DDBJ databases">
        <title>Defluviimonas sp. nov., isolated from ocean surface sediments.</title>
        <authorList>
            <person name="He W."/>
            <person name="Wang L."/>
            <person name="Zhang D.-F."/>
        </authorList>
    </citation>
    <scope>NUCLEOTIDE SEQUENCE [LARGE SCALE GENOMIC DNA]</scope>
    <source>
        <strain evidence="3 4">WL0050</strain>
    </source>
</reference>
<evidence type="ECO:0000313" key="4">
    <source>
        <dbReference type="Proteomes" id="UP001652564"/>
    </source>
</evidence>
<dbReference type="EMBL" id="JAOWKZ010000002">
    <property type="protein sequence ID" value="MCV2872054.1"/>
    <property type="molecule type" value="Genomic_DNA"/>
</dbReference>
<feature type="domain" description="Phosphatidic acid phosphatase type 2/haloperoxidase" evidence="2">
    <location>
        <begin position="96"/>
        <end position="229"/>
    </location>
</feature>
<keyword evidence="1" id="KW-0472">Membrane</keyword>
<feature type="transmembrane region" description="Helical" evidence="1">
    <location>
        <begin position="12"/>
        <end position="39"/>
    </location>
</feature>
<keyword evidence="4" id="KW-1185">Reference proteome</keyword>
<dbReference type="Gene3D" id="1.20.144.10">
    <property type="entry name" value="Phosphatidic acid phosphatase type 2/haloperoxidase"/>
    <property type="match status" value="1"/>
</dbReference>
<feature type="transmembrane region" description="Helical" evidence="1">
    <location>
        <begin position="92"/>
        <end position="111"/>
    </location>
</feature>
<dbReference type="InterPro" id="IPR000326">
    <property type="entry name" value="PAP2/HPO"/>
</dbReference>
<organism evidence="3 4">
    <name type="scientific">Albidovulum litorale</name>
    <dbReference type="NCBI Taxonomy" id="2984134"/>
    <lineage>
        <taxon>Bacteria</taxon>
        <taxon>Pseudomonadati</taxon>
        <taxon>Pseudomonadota</taxon>
        <taxon>Alphaproteobacteria</taxon>
        <taxon>Rhodobacterales</taxon>
        <taxon>Paracoccaceae</taxon>
        <taxon>Albidovulum</taxon>
    </lineage>
</organism>
<name>A0ABT2ZLP4_9RHOB</name>